<accession>A0A7W3ZC11</accession>
<gene>
    <name evidence="1" type="ORF">H4281_19895</name>
</gene>
<reference evidence="1 2" key="1">
    <citation type="submission" date="2020-08" db="EMBL/GenBank/DDBJ databases">
        <title>Amycolatopsis sp. nov. DR6-1 isolated from Dendrobium heterocarpum.</title>
        <authorList>
            <person name="Tedsree N."/>
            <person name="Kuncharoen N."/>
            <person name="Likhitwitayawuid K."/>
            <person name="Tanasupawat S."/>
        </authorList>
    </citation>
    <scope>NUCLEOTIDE SEQUENCE [LARGE SCALE GENOMIC DNA]</scope>
    <source>
        <strain evidence="1 2">DR6-1</strain>
    </source>
</reference>
<dbReference type="InterPro" id="IPR035437">
    <property type="entry name" value="SNase_OB-fold_sf"/>
</dbReference>
<comment type="caution">
    <text evidence="1">The sequence shown here is derived from an EMBL/GenBank/DDBJ whole genome shotgun (WGS) entry which is preliminary data.</text>
</comment>
<sequence>MPLTLIKGQFRVVGASPDGDSVRFYPDRADAFSAAHLKVRTNSRGGVQLRLDGIDALETHYRPRVAGAELWRQPKELADAAGAELLRYLGFTKVERDEGGRVSASTPGETSGHILTRFADKYGRAVAFAFPGQRAGRSTDGGSVHLDPKALKASANFRLLETGLAYPTFYSKLYPDLRQAMADAAVAARTAGNGVWEHDVTNSGFRLTSRAQLRDDVVLLPKLFRRLVDYLSLDETDGVSLAGFADYVDTRNDRLFTIPDGHATELHTLLSVRRQTLKLTTPPERIVFEEA</sequence>
<dbReference type="Gene3D" id="2.40.50.90">
    <property type="match status" value="1"/>
</dbReference>
<dbReference type="EMBL" id="JACGZW010000006">
    <property type="protein sequence ID" value="MBB1155413.1"/>
    <property type="molecule type" value="Genomic_DNA"/>
</dbReference>
<organism evidence="1 2">
    <name type="scientific">Amycolatopsis dendrobii</name>
    <dbReference type="NCBI Taxonomy" id="2760662"/>
    <lineage>
        <taxon>Bacteria</taxon>
        <taxon>Bacillati</taxon>
        <taxon>Actinomycetota</taxon>
        <taxon>Actinomycetes</taxon>
        <taxon>Pseudonocardiales</taxon>
        <taxon>Pseudonocardiaceae</taxon>
        <taxon>Amycolatopsis</taxon>
    </lineage>
</organism>
<evidence type="ECO:0000313" key="1">
    <source>
        <dbReference type="EMBL" id="MBB1155413.1"/>
    </source>
</evidence>
<name>A0A7W3ZC11_9PSEU</name>
<keyword evidence="2" id="KW-1185">Reference proteome</keyword>
<protein>
    <submittedName>
        <fullName evidence="1">Nuclease</fullName>
    </submittedName>
</protein>
<dbReference type="SUPFAM" id="SSF50199">
    <property type="entry name" value="Staphylococcal nuclease"/>
    <property type="match status" value="1"/>
</dbReference>
<dbReference type="Proteomes" id="UP000526734">
    <property type="component" value="Unassembled WGS sequence"/>
</dbReference>
<proteinExistence type="predicted"/>
<dbReference type="RefSeq" id="WP_182892431.1">
    <property type="nucleotide sequence ID" value="NZ_JACGZW010000006.1"/>
</dbReference>
<dbReference type="AlphaFoldDB" id="A0A7W3ZC11"/>
<evidence type="ECO:0000313" key="2">
    <source>
        <dbReference type="Proteomes" id="UP000526734"/>
    </source>
</evidence>